<feature type="compositionally biased region" description="Basic and acidic residues" evidence="1">
    <location>
        <begin position="92"/>
        <end position="106"/>
    </location>
</feature>
<accession>A0A5A7Q8M6</accession>
<evidence type="ECO:0000256" key="1">
    <source>
        <dbReference type="SAM" id="MobiDB-lite"/>
    </source>
</evidence>
<dbReference type="OrthoDB" id="1747602at2759"/>
<name>A0A5A7Q8M6_STRAF</name>
<dbReference type="AlphaFoldDB" id="A0A5A7Q8M6"/>
<organism evidence="2 3">
    <name type="scientific">Striga asiatica</name>
    <name type="common">Asiatic witchweed</name>
    <name type="synonym">Buchnera asiatica</name>
    <dbReference type="NCBI Taxonomy" id="4170"/>
    <lineage>
        <taxon>Eukaryota</taxon>
        <taxon>Viridiplantae</taxon>
        <taxon>Streptophyta</taxon>
        <taxon>Embryophyta</taxon>
        <taxon>Tracheophyta</taxon>
        <taxon>Spermatophyta</taxon>
        <taxon>Magnoliopsida</taxon>
        <taxon>eudicotyledons</taxon>
        <taxon>Gunneridae</taxon>
        <taxon>Pentapetalae</taxon>
        <taxon>asterids</taxon>
        <taxon>lamiids</taxon>
        <taxon>Lamiales</taxon>
        <taxon>Orobanchaceae</taxon>
        <taxon>Buchnereae</taxon>
        <taxon>Striga</taxon>
    </lineage>
</organism>
<evidence type="ECO:0000313" key="3">
    <source>
        <dbReference type="Proteomes" id="UP000325081"/>
    </source>
</evidence>
<sequence length="106" mass="11133">MPVPVMGIVAKVTRASLGVSGGENGVDEHKGADDLRTKRGSLVVAVGHRVGPAAEAVVVALHEGLHQADPADRAKVLRHHVQNGPYQGDLPGEEKPERHGRVDVTT</sequence>
<keyword evidence="3" id="KW-1185">Reference proteome</keyword>
<gene>
    <name evidence="2" type="ORF">STAS_18341</name>
</gene>
<feature type="region of interest" description="Disordered" evidence="1">
    <location>
        <begin position="81"/>
        <end position="106"/>
    </location>
</feature>
<dbReference type="Proteomes" id="UP000325081">
    <property type="component" value="Unassembled WGS sequence"/>
</dbReference>
<comment type="caution">
    <text evidence="2">The sequence shown here is derived from an EMBL/GenBank/DDBJ whole genome shotgun (WGS) entry which is preliminary data.</text>
</comment>
<protein>
    <submittedName>
        <fullName evidence="2">Auxin efflux carrier family protein</fullName>
    </submittedName>
</protein>
<evidence type="ECO:0000313" key="2">
    <source>
        <dbReference type="EMBL" id="GER41615.1"/>
    </source>
</evidence>
<reference evidence="3" key="1">
    <citation type="journal article" date="2019" name="Curr. Biol.">
        <title>Genome Sequence of Striga asiatica Provides Insight into the Evolution of Plant Parasitism.</title>
        <authorList>
            <person name="Yoshida S."/>
            <person name="Kim S."/>
            <person name="Wafula E.K."/>
            <person name="Tanskanen J."/>
            <person name="Kim Y.M."/>
            <person name="Honaas L."/>
            <person name="Yang Z."/>
            <person name="Spallek T."/>
            <person name="Conn C.E."/>
            <person name="Ichihashi Y."/>
            <person name="Cheong K."/>
            <person name="Cui S."/>
            <person name="Der J.P."/>
            <person name="Gundlach H."/>
            <person name="Jiao Y."/>
            <person name="Hori C."/>
            <person name="Ishida J.K."/>
            <person name="Kasahara H."/>
            <person name="Kiba T."/>
            <person name="Kim M.S."/>
            <person name="Koo N."/>
            <person name="Laohavisit A."/>
            <person name="Lee Y.H."/>
            <person name="Lumba S."/>
            <person name="McCourt P."/>
            <person name="Mortimer J.C."/>
            <person name="Mutuku J.M."/>
            <person name="Nomura T."/>
            <person name="Sasaki-Sekimoto Y."/>
            <person name="Seto Y."/>
            <person name="Wang Y."/>
            <person name="Wakatake T."/>
            <person name="Sakakibara H."/>
            <person name="Demura T."/>
            <person name="Yamaguchi S."/>
            <person name="Yoneyama K."/>
            <person name="Manabe R.I."/>
            <person name="Nelson D.C."/>
            <person name="Schulman A.H."/>
            <person name="Timko M.P."/>
            <person name="dePamphilis C.W."/>
            <person name="Choi D."/>
            <person name="Shirasu K."/>
        </authorList>
    </citation>
    <scope>NUCLEOTIDE SEQUENCE [LARGE SCALE GENOMIC DNA]</scope>
    <source>
        <strain evidence="3">cv. UVA1</strain>
    </source>
</reference>
<dbReference type="EMBL" id="BKCP01006172">
    <property type="protein sequence ID" value="GER41615.1"/>
    <property type="molecule type" value="Genomic_DNA"/>
</dbReference>
<proteinExistence type="predicted"/>